<gene>
    <name evidence="11" type="ORF">LCGC14_2666240</name>
</gene>
<evidence type="ECO:0000313" key="11">
    <source>
        <dbReference type="EMBL" id="KKK96093.1"/>
    </source>
</evidence>
<evidence type="ECO:0008006" key="12">
    <source>
        <dbReference type="Google" id="ProtNLM"/>
    </source>
</evidence>
<evidence type="ECO:0000256" key="8">
    <source>
        <dbReference type="ARBA" id="ARBA00049934"/>
    </source>
</evidence>
<evidence type="ECO:0000256" key="5">
    <source>
        <dbReference type="ARBA" id="ARBA00023002"/>
    </source>
</evidence>
<evidence type="ECO:0000256" key="6">
    <source>
        <dbReference type="ARBA" id="ARBA00023004"/>
    </source>
</evidence>
<dbReference type="Gene3D" id="1.10.599.10">
    <property type="entry name" value="Aldehyde Ferredoxin Oxidoreductase Protein, subunit A, domain 3"/>
    <property type="match status" value="1"/>
</dbReference>
<accession>A0A0F8ZQJ1</accession>
<protein>
    <recommendedName>
        <fullName evidence="12">Aldehyde ferredoxin oxidoreductase C-terminal domain-containing protein</fullName>
    </recommendedName>
</protein>
<feature type="non-terminal residue" evidence="11">
    <location>
        <position position="445"/>
    </location>
</feature>
<dbReference type="Gene3D" id="3.60.9.10">
    <property type="entry name" value="Aldehyde ferredoxin oxidoreductase, N-terminal domain"/>
    <property type="match status" value="1"/>
</dbReference>
<comment type="similarity">
    <text evidence="2">Belongs to the AOR/FOR family.</text>
</comment>
<dbReference type="InterPro" id="IPR001203">
    <property type="entry name" value="OxRdtase_Ald_Fedxn_C"/>
</dbReference>
<dbReference type="InterPro" id="IPR013985">
    <property type="entry name" value="Ald_Fedxn_OxRdtase_dom3"/>
</dbReference>
<feature type="non-terminal residue" evidence="11">
    <location>
        <position position="1"/>
    </location>
</feature>
<reference evidence="11" key="1">
    <citation type="journal article" date="2015" name="Nature">
        <title>Complex archaea that bridge the gap between prokaryotes and eukaryotes.</title>
        <authorList>
            <person name="Spang A."/>
            <person name="Saw J.H."/>
            <person name="Jorgensen S.L."/>
            <person name="Zaremba-Niedzwiedzka K."/>
            <person name="Martijn J."/>
            <person name="Lind A.E."/>
            <person name="van Eijk R."/>
            <person name="Schleper C."/>
            <person name="Guy L."/>
            <person name="Ettema T.J."/>
        </authorList>
    </citation>
    <scope>NUCLEOTIDE SEQUENCE</scope>
</reference>
<evidence type="ECO:0000256" key="7">
    <source>
        <dbReference type="ARBA" id="ARBA00023014"/>
    </source>
</evidence>
<dbReference type="EMBL" id="LAZR01046630">
    <property type="protein sequence ID" value="KKK96093.1"/>
    <property type="molecule type" value="Genomic_DNA"/>
</dbReference>
<keyword evidence="7" id="KW-0411">Iron-sulfur</keyword>
<evidence type="ECO:0000256" key="2">
    <source>
        <dbReference type="ARBA" id="ARBA00011032"/>
    </source>
</evidence>
<keyword evidence="3" id="KW-0004">4Fe-4S</keyword>
<evidence type="ECO:0000259" key="10">
    <source>
        <dbReference type="Pfam" id="PF02730"/>
    </source>
</evidence>
<comment type="cofactor">
    <cofactor evidence="8">
        <name>tungstopterin</name>
        <dbReference type="ChEBI" id="CHEBI:30402"/>
    </cofactor>
</comment>
<dbReference type="AlphaFoldDB" id="A0A0F8ZQJ1"/>
<dbReference type="Gene3D" id="1.10.569.10">
    <property type="entry name" value="Aldehyde Ferredoxin Oxidoreductase Protein, subunit A, domain 2"/>
    <property type="match status" value="1"/>
</dbReference>
<organism evidence="11">
    <name type="scientific">marine sediment metagenome</name>
    <dbReference type="NCBI Taxonomy" id="412755"/>
    <lineage>
        <taxon>unclassified sequences</taxon>
        <taxon>metagenomes</taxon>
        <taxon>ecological metagenomes</taxon>
    </lineage>
</organism>
<dbReference type="PANTHER" id="PTHR30038:SF0">
    <property type="entry name" value="TUNGSTEN-CONTAINING ALDEHYDE FERREDOXIN OXIDOREDUCTASE"/>
    <property type="match status" value="1"/>
</dbReference>
<dbReference type="InterPro" id="IPR013983">
    <property type="entry name" value="Ald_Fedxn_OxRdtase_N"/>
</dbReference>
<comment type="caution">
    <text evidence="11">The sequence shown here is derived from an EMBL/GenBank/DDBJ whole genome shotgun (WGS) entry which is preliminary data.</text>
</comment>
<dbReference type="GO" id="GO:0046872">
    <property type="term" value="F:metal ion binding"/>
    <property type="evidence" value="ECO:0007669"/>
    <property type="project" value="UniProtKB-KW"/>
</dbReference>
<dbReference type="Pfam" id="PF02730">
    <property type="entry name" value="AFOR_N"/>
    <property type="match status" value="1"/>
</dbReference>
<name>A0A0F8ZQJ1_9ZZZZ</name>
<proteinExistence type="inferred from homology"/>
<dbReference type="SUPFAM" id="SSF48310">
    <property type="entry name" value="Aldehyde ferredoxin oxidoreductase, C-terminal domains"/>
    <property type="match status" value="1"/>
</dbReference>
<keyword evidence="5" id="KW-0560">Oxidoreductase</keyword>
<keyword evidence="4" id="KW-0479">Metal-binding</keyword>
<dbReference type="SUPFAM" id="SSF56228">
    <property type="entry name" value="Aldehyde ferredoxin oxidoreductase, N-terminal domain"/>
    <property type="match status" value="1"/>
</dbReference>
<dbReference type="GO" id="GO:0009055">
    <property type="term" value="F:electron transfer activity"/>
    <property type="evidence" value="ECO:0007669"/>
    <property type="project" value="InterPro"/>
</dbReference>
<evidence type="ECO:0000256" key="3">
    <source>
        <dbReference type="ARBA" id="ARBA00022485"/>
    </source>
</evidence>
<evidence type="ECO:0000259" key="9">
    <source>
        <dbReference type="Pfam" id="PF01314"/>
    </source>
</evidence>
<dbReference type="GO" id="GO:0051539">
    <property type="term" value="F:4 iron, 4 sulfur cluster binding"/>
    <property type="evidence" value="ECO:0007669"/>
    <property type="project" value="UniProtKB-KW"/>
</dbReference>
<sequence>VEIAQIGPAGENLVKYACVINKMTRANGRNGTGAVMGSKNLKAVVVQRKTTINPYDKEKFNSLTKSSEMKDRIKAFSDGWGAGGTTTFLYSQNRSGFLPTRNFSEGFMEDAPKIDGRNMFETGILKGRETCYACAVRCKRVIDIPGKVYPKYGGPEYETLAAFGTYCGVTDLETICLCNQLCNMYGLDTISTGATIAFAMECFEKGILTKETTDGLELTFGNREVLPILTEKIAKREGFGDFLAEGSKRCADQLGEKAIPLFMGVKGQEFPAHMPQIKPGLGVLYSVNPYGADHETCEHDTYIAIPKKPFKGRIEMIGDYNHYTDSTILDENKIRYIFDSQCFYSMTDTLGLCQFVWGMTWQLYGPNNLLDLCKYGIGWKTSIKELLEVGERRINMMRHFNAREGFTKVDDKLPERVFNPVPKGPGKGIGIDKDQFYKAQDMYYK</sequence>
<dbReference type="InterPro" id="IPR036503">
    <property type="entry name" value="Ald_Fedxn_OxRdtase_N_sf"/>
</dbReference>
<keyword evidence="6" id="KW-0408">Iron</keyword>
<dbReference type="Pfam" id="PF01314">
    <property type="entry name" value="AFOR_C"/>
    <property type="match status" value="1"/>
</dbReference>
<evidence type="ECO:0000256" key="4">
    <source>
        <dbReference type="ARBA" id="ARBA00022723"/>
    </source>
</evidence>
<comment type="cofactor">
    <cofactor evidence="1">
        <name>[4Fe-4S] cluster</name>
        <dbReference type="ChEBI" id="CHEBI:49883"/>
    </cofactor>
</comment>
<dbReference type="InterPro" id="IPR051919">
    <property type="entry name" value="W-dependent_AOR"/>
</dbReference>
<dbReference type="GO" id="GO:0016625">
    <property type="term" value="F:oxidoreductase activity, acting on the aldehyde or oxo group of donors, iron-sulfur protein as acceptor"/>
    <property type="evidence" value="ECO:0007669"/>
    <property type="project" value="InterPro"/>
</dbReference>
<evidence type="ECO:0000256" key="1">
    <source>
        <dbReference type="ARBA" id="ARBA00001966"/>
    </source>
</evidence>
<feature type="domain" description="Aldehyde ferredoxin oxidoreductase C-terminal" evidence="9">
    <location>
        <begin position="72"/>
        <end position="445"/>
    </location>
</feature>
<dbReference type="InterPro" id="IPR036021">
    <property type="entry name" value="Tungsten_al_ferr_oxy-like_C"/>
</dbReference>
<feature type="domain" description="Aldehyde ferredoxin oxidoreductase N-terminal" evidence="10">
    <location>
        <begin position="3"/>
        <end position="47"/>
    </location>
</feature>
<dbReference type="InterPro" id="IPR013984">
    <property type="entry name" value="Ald_Fedxn_OxRdtase_dom2"/>
</dbReference>
<dbReference type="PANTHER" id="PTHR30038">
    <property type="entry name" value="ALDEHYDE FERREDOXIN OXIDOREDUCTASE"/>
    <property type="match status" value="1"/>
</dbReference>